<dbReference type="Proteomes" id="UP000228531">
    <property type="component" value="Unassembled WGS sequence"/>
</dbReference>
<proteinExistence type="predicted"/>
<accession>A0A2M8WKL0</accession>
<evidence type="ECO:0000313" key="3">
    <source>
        <dbReference type="Proteomes" id="UP000228531"/>
    </source>
</evidence>
<dbReference type="AlphaFoldDB" id="A0A2M8WKL0"/>
<sequence length="755" mass="81139">MGQSFQPHIQQLLQAGIATHFVQNDTAVDPVFAVSKTQDFPEVTFAAAFEDGTVVLGCKGALPKPLIGLAQPIVPVDTQTVDQTDAKLDAILARLEQVDAADARQPTPRDDEKLLAVLDAQMTLGKTLQDQLTSVATAVGNLPQDSNNAATDSALNALHTQLETLTETMQSPPHADRISQDLAQLRGDIAQLLPLIAAQQALPTADAIETLIADLETRLTAQTAATPAPDLTPQTEAINAMEQALTQGLSTVSNDVKTLITMHDTTEDSSTTEAQLSELKTALENLPGLAAIGDKLATISEQLGGLTDKKSHDPAQDQLSAQINTLVTDVAAMSQRPDPTLDLTEQRQGLARFQTAMNTVLGRLEQAIADLADVGQTNQKPETQDLHNKLDTLADTLSPVESLPAQFADLTEQRQGLLQSQTAMATILRRVELAITNLSKVEDTNKKPETQHLHDKLDTLADTLAPVESLPAQLADLTEQQQGLLQFQTAIAPVLERMELAMANLSEVHETSQKTDTQDLHAKLDMLSDTFASVSGLPAQFADLTASLAPLPQQSDTILGQLSELSLRADPATYETAQRRSMAYFANAISSIIARIETTADAMGNDNAQPDLTPLLTRIEASLSAVAAQPQADVGEILQAQRDDLNVLRADIATLCERPLPTIDLTAQRASFAQFATALRSILERFEGIAAQIEAPQEVQLPPNPAEPHQDETAPSFSDNRISLDALRLDFAELIAKQIMDHTHQSPPLVDHNPG</sequence>
<evidence type="ECO:0000256" key="1">
    <source>
        <dbReference type="SAM" id="MobiDB-lite"/>
    </source>
</evidence>
<evidence type="ECO:0000313" key="2">
    <source>
        <dbReference type="EMBL" id="PJI91426.1"/>
    </source>
</evidence>
<comment type="caution">
    <text evidence="2">The sequence shown here is derived from an EMBL/GenBank/DDBJ whole genome shotgun (WGS) entry which is preliminary data.</text>
</comment>
<feature type="region of interest" description="Disordered" evidence="1">
    <location>
        <begin position="698"/>
        <end position="717"/>
    </location>
</feature>
<reference evidence="2 3" key="1">
    <citation type="submission" date="2017-11" db="EMBL/GenBank/DDBJ databases">
        <title>Genomic Encyclopedia of Archaeal and Bacterial Type Strains, Phase II (KMG-II): From Individual Species to Whole Genera.</title>
        <authorList>
            <person name="Goeker M."/>
        </authorList>
    </citation>
    <scope>NUCLEOTIDE SEQUENCE [LARGE SCALE GENOMIC DNA]</scope>
    <source>
        <strain evidence="2 3">DSM 29128</strain>
    </source>
</reference>
<name>A0A2M8WKL0_9RHOB</name>
<organism evidence="2 3">
    <name type="scientific">Yoonia maricola</name>
    <dbReference type="NCBI Taxonomy" id="420999"/>
    <lineage>
        <taxon>Bacteria</taxon>
        <taxon>Pseudomonadati</taxon>
        <taxon>Pseudomonadota</taxon>
        <taxon>Alphaproteobacteria</taxon>
        <taxon>Rhodobacterales</taxon>
        <taxon>Paracoccaceae</taxon>
        <taxon>Yoonia</taxon>
    </lineage>
</organism>
<gene>
    <name evidence="2" type="ORF">BC777_0254</name>
</gene>
<protein>
    <submittedName>
        <fullName evidence="2">Uncharacterized protein</fullName>
    </submittedName>
</protein>
<keyword evidence="3" id="KW-1185">Reference proteome</keyword>
<dbReference type="EMBL" id="PGTY01000001">
    <property type="protein sequence ID" value="PJI91426.1"/>
    <property type="molecule type" value="Genomic_DNA"/>
</dbReference>